<dbReference type="PaxDb" id="7159-AAEL017269-PA"/>
<evidence type="ECO:0000313" key="2">
    <source>
        <dbReference type="Proteomes" id="UP000682892"/>
    </source>
</evidence>
<gene>
    <name evidence="1" type="ORF">AaeL_AAEL017269</name>
</gene>
<dbReference type="AlphaFoldDB" id="J9HZM3"/>
<protein>
    <submittedName>
        <fullName evidence="1">AAEL017269-PA</fullName>
    </submittedName>
</protein>
<reference evidence="1" key="2">
    <citation type="journal article" date="2007" name="Science">
        <title>Genome sequence of Aedes aegypti, a major arbovirus vector.</title>
        <authorList>
            <person name="Nene V."/>
            <person name="Wortman J.R."/>
            <person name="Lawson D."/>
            <person name="Haas B."/>
            <person name="Kodira C."/>
            <person name="Tu Z.J."/>
            <person name="Loftus B."/>
            <person name="Xi Z."/>
            <person name="Megy K."/>
            <person name="Grabherr M."/>
            <person name="Ren Q."/>
            <person name="Zdobnov E.M."/>
            <person name="Lobo N.F."/>
            <person name="Campbell K.S."/>
            <person name="Brown S.E."/>
            <person name="Bonaldo M.F."/>
            <person name="Zhu J."/>
            <person name="Sinkins S.P."/>
            <person name="Hogenkamp D.G."/>
            <person name="Amedeo P."/>
            <person name="Arensburger P."/>
            <person name="Atkinson P.W."/>
            <person name="Bidwell S."/>
            <person name="Biedler J."/>
            <person name="Birney E."/>
            <person name="Bruggner R.V."/>
            <person name="Costas J."/>
            <person name="Coy M.R."/>
            <person name="Crabtree J."/>
            <person name="Crawford M."/>
            <person name="Debruyn B."/>
            <person name="Decaprio D."/>
            <person name="Eiglmeier K."/>
            <person name="Eisenstadt E."/>
            <person name="El-Dorry H."/>
            <person name="Gelbart W.M."/>
            <person name="Gomes S.L."/>
            <person name="Hammond M."/>
            <person name="Hannick L.I."/>
            <person name="Hogan J.R."/>
            <person name="Holmes M.H."/>
            <person name="Jaffe D."/>
            <person name="Johnston J.S."/>
            <person name="Kennedy R.C."/>
            <person name="Koo H."/>
            <person name="Kravitz S."/>
            <person name="Kriventseva E.V."/>
            <person name="Kulp D."/>
            <person name="Labutti K."/>
            <person name="Lee E."/>
            <person name="Li S."/>
            <person name="Lovin D.D."/>
            <person name="Mao C."/>
            <person name="Mauceli E."/>
            <person name="Menck C.F."/>
            <person name="Miller J.R."/>
            <person name="Montgomery P."/>
            <person name="Mori A."/>
            <person name="Nascimento A.L."/>
            <person name="Naveira H.F."/>
            <person name="Nusbaum C."/>
            <person name="O'leary S."/>
            <person name="Orvis J."/>
            <person name="Pertea M."/>
            <person name="Quesneville H."/>
            <person name="Reidenbach K.R."/>
            <person name="Rogers Y.H."/>
            <person name="Roth C.W."/>
            <person name="Schneider J.R."/>
            <person name="Schatz M."/>
            <person name="Shumway M."/>
            <person name="Stanke M."/>
            <person name="Stinson E.O."/>
            <person name="Tubio J.M."/>
            <person name="Vanzee J.P."/>
            <person name="Verjovski-Almeida S."/>
            <person name="Werner D."/>
            <person name="White O."/>
            <person name="Wyder S."/>
            <person name="Zeng Q."/>
            <person name="Zhao Q."/>
            <person name="Zhao Y."/>
            <person name="Hill C.A."/>
            <person name="Raikhel A.S."/>
            <person name="Soares M.B."/>
            <person name="Knudson D.L."/>
            <person name="Lee N.H."/>
            <person name="Galagan J."/>
            <person name="Salzberg S.L."/>
            <person name="Paulsen I.T."/>
            <person name="Dimopoulos G."/>
            <person name="Collins F.H."/>
            <person name="Birren B."/>
            <person name="Fraser-Liggett C.M."/>
            <person name="Severson D.W."/>
        </authorList>
    </citation>
    <scope>NUCLEOTIDE SEQUENCE [LARGE SCALE GENOMIC DNA]</scope>
    <source>
        <strain evidence="1">Liverpool</strain>
    </source>
</reference>
<reference evidence="1" key="3">
    <citation type="submission" date="2012-09" db="EMBL/GenBank/DDBJ databases">
        <authorList>
            <consortium name="VectorBase"/>
        </authorList>
    </citation>
    <scope>NUCLEOTIDE SEQUENCE</scope>
    <source>
        <strain evidence="1">Liverpool</strain>
    </source>
</reference>
<accession>J9HZM3</accession>
<proteinExistence type="predicted"/>
<dbReference type="HOGENOM" id="CLU_2456597_0_0_1"/>
<evidence type="ECO:0000313" key="1">
    <source>
        <dbReference type="EMBL" id="EJY57915.1"/>
    </source>
</evidence>
<dbReference type="EMBL" id="CH477764">
    <property type="protein sequence ID" value="EJY57915.1"/>
    <property type="molecule type" value="Genomic_DNA"/>
</dbReference>
<organism evidence="1 2">
    <name type="scientific">Aedes aegypti</name>
    <name type="common">Yellowfever mosquito</name>
    <name type="synonym">Culex aegypti</name>
    <dbReference type="NCBI Taxonomy" id="7159"/>
    <lineage>
        <taxon>Eukaryota</taxon>
        <taxon>Metazoa</taxon>
        <taxon>Ecdysozoa</taxon>
        <taxon>Arthropoda</taxon>
        <taxon>Hexapoda</taxon>
        <taxon>Insecta</taxon>
        <taxon>Pterygota</taxon>
        <taxon>Neoptera</taxon>
        <taxon>Endopterygota</taxon>
        <taxon>Diptera</taxon>
        <taxon>Nematocera</taxon>
        <taxon>Culicoidea</taxon>
        <taxon>Culicidae</taxon>
        <taxon>Culicinae</taxon>
        <taxon>Aedini</taxon>
        <taxon>Aedes</taxon>
        <taxon>Stegomyia</taxon>
    </lineage>
</organism>
<reference evidence="1" key="1">
    <citation type="submission" date="2005-10" db="EMBL/GenBank/DDBJ databases">
        <authorList>
            <person name="Loftus B.J."/>
            <person name="Nene V.M."/>
            <person name="Hannick L.I."/>
            <person name="Bidwell S."/>
            <person name="Haas B."/>
            <person name="Amedeo P."/>
            <person name="Orvis J."/>
            <person name="Wortman J.R."/>
            <person name="White O.R."/>
            <person name="Salzberg S."/>
            <person name="Shumway M."/>
            <person name="Koo H."/>
            <person name="Zhao Y."/>
            <person name="Holmes M."/>
            <person name="Miller J."/>
            <person name="Schatz M."/>
            <person name="Pop M."/>
            <person name="Pai G."/>
            <person name="Utterback T."/>
            <person name="Rogers Y.-H."/>
            <person name="Kravitz S."/>
            <person name="Fraser C.M."/>
        </authorList>
    </citation>
    <scope>NUCLEOTIDE SEQUENCE</scope>
    <source>
        <strain evidence="1">Liverpool</strain>
    </source>
</reference>
<dbReference type="Proteomes" id="UP000682892">
    <property type="component" value="Unassembled WGS sequence"/>
</dbReference>
<name>J9HZM3_AEDAE</name>
<sequence>MGDAPNRFSFHPSKKGRFSSKLKFAKLKSFRDLKWLVLRRTDLVCNLIPFNCTYMVKHNFNPPHFSRNLCILLRHALHGCVWPAGCPWA</sequence>